<protein>
    <recommendedName>
        <fullName evidence="3">DDE-1 domain-containing protein</fullName>
    </recommendedName>
</protein>
<dbReference type="OrthoDB" id="3341102at2759"/>
<dbReference type="HOGENOM" id="CLU_046752_2_2_1"/>
<sequence length="143" mass="16244">MIVAFVERDAPHLFTYRGKNGEGTPFRCSDEFVRKFLKTNLNWTWRQATKAAQKLPVDAAQQTRRTFLRMAATIRDETIDPCFIINADQTQVVYYSGTQKTYAPRGSKQVAVVGQEEKRAFTLMVAVSQDGSVLPFQAVYQGR</sequence>
<keyword evidence="2" id="KW-1185">Reference proteome</keyword>
<evidence type="ECO:0000313" key="2">
    <source>
        <dbReference type="Proteomes" id="UP000054248"/>
    </source>
</evidence>
<accession>A0A0C3PU12</accession>
<evidence type="ECO:0008006" key="3">
    <source>
        <dbReference type="Google" id="ProtNLM"/>
    </source>
</evidence>
<evidence type="ECO:0000313" key="1">
    <source>
        <dbReference type="EMBL" id="KIO18300.1"/>
    </source>
</evidence>
<reference evidence="2" key="2">
    <citation type="submission" date="2015-01" db="EMBL/GenBank/DDBJ databases">
        <title>Evolutionary Origins and Diversification of the Mycorrhizal Mutualists.</title>
        <authorList>
            <consortium name="DOE Joint Genome Institute"/>
            <consortium name="Mycorrhizal Genomics Consortium"/>
            <person name="Kohler A."/>
            <person name="Kuo A."/>
            <person name="Nagy L.G."/>
            <person name="Floudas D."/>
            <person name="Copeland A."/>
            <person name="Barry K.W."/>
            <person name="Cichocki N."/>
            <person name="Veneault-Fourrey C."/>
            <person name="LaButti K."/>
            <person name="Lindquist E.A."/>
            <person name="Lipzen A."/>
            <person name="Lundell T."/>
            <person name="Morin E."/>
            <person name="Murat C."/>
            <person name="Riley R."/>
            <person name="Ohm R."/>
            <person name="Sun H."/>
            <person name="Tunlid A."/>
            <person name="Henrissat B."/>
            <person name="Grigoriev I.V."/>
            <person name="Hibbett D.S."/>
            <person name="Martin F."/>
        </authorList>
    </citation>
    <scope>NUCLEOTIDE SEQUENCE [LARGE SCALE GENOMIC DNA]</scope>
    <source>
        <strain evidence="2">MUT 4182</strain>
    </source>
</reference>
<dbReference type="Proteomes" id="UP000054248">
    <property type="component" value="Unassembled WGS sequence"/>
</dbReference>
<dbReference type="EMBL" id="KN823297">
    <property type="protein sequence ID" value="KIO18300.1"/>
    <property type="molecule type" value="Genomic_DNA"/>
</dbReference>
<feature type="non-terminal residue" evidence="1">
    <location>
        <position position="143"/>
    </location>
</feature>
<reference evidence="1 2" key="1">
    <citation type="submission" date="2014-04" db="EMBL/GenBank/DDBJ databases">
        <authorList>
            <consortium name="DOE Joint Genome Institute"/>
            <person name="Kuo A."/>
            <person name="Girlanda M."/>
            <person name="Perotto S."/>
            <person name="Kohler A."/>
            <person name="Nagy L.G."/>
            <person name="Floudas D."/>
            <person name="Copeland A."/>
            <person name="Barry K.W."/>
            <person name="Cichocki N."/>
            <person name="Veneault-Fourrey C."/>
            <person name="LaButti K."/>
            <person name="Lindquist E.A."/>
            <person name="Lipzen A."/>
            <person name="Lundell T."/>
            <person name="Morin E."/>
            <person name="Murat C."/>
            <person name="Sun H."/>
            <person name="Tunlid A."/>
            <person name="Henrissat B."/>
            <person name="Grigoriev I.V."/>
            <person name="Hibbett D.S."/>
            <person name="Martin F."/>
            <person name="Nordberg H.P."/>
            <person name="Cantor M.N."/>
            <person name="Hua S.X."/>
        </authorList>
    </citation>
    <scope>NUCLEOTIDE SEQUENCE [LARGE SCALE GENOMIC DNA]</scope>
    <source>
        <strain evidence="1 2">MUT 4182</strain>
    </source>
</reference>
<dbReference type="STRING" id="1051891.A0A0C3PU12"/>
<name>A0A0C3PU12_9AGAM</name>
<dbReference type="AlphaFoldDB" id="A0A0C3PU12"/>
<gene>
    <name evidence="1" type="ORF">M407DRAFT_84106</name>
</gene>
<organism evidence="1 2">
    <name type="scientific">Tulasnella calospora MUT 4182</name>
    <dbReference type="NCBI Taxonomy" id="1051891"/>
    <lineage>
        <taxon>Eukaryota</taxon>
        <taxon>Fungi</taxon>
        <taxon>Dikarya</taxon>
        <taxon>Basidiomycota</taxon>
        <taxon>Agaricomycotina</taxon>
        <taxon>Agaricomycetes</taxon>
        <taxon>Cantharellales</taxon>
        <taxon>Tulasnellaceae</taxon>
        <taxon>Tulasnella</taxon>
    </lineage>
</organism>
<proteinExistence type="predicted"/>